<reference evidence="2" key="1">
    <citation type="journal article" date="2023" name="PLoS Negl. Trop. Dis.">
        <title>A genome sequence for Biomphalaria pfeifferi, the major vector snail for the human-infecting parasite Schistosoma mansoni.</title>
        <authorList>
            <person name="Bu L."/>
            <person name="Lu L."/>
            <person name="Laidemitt M.R."/>
            <person name="Zhang S.M."/>
            <person name="Mutuku M."/>
            <person name="Mkoji G."/>
            <person name="Steinauer M."/>
            <person name="Loker E.S."/>
        </authorList>
    </citation>
    <scope>NUCLEOTIDE SEQUENCE</scope>
    <source>
        <strain evidence="2">KasaAsao</strain>
    </source>
</reference>
<evidence type="ECO:0000259" key="1">
    <source>
        <dbReference type="Pfam" id="PF01979"/>
    </source>
</evidence>
<dbReference type="InterPro" id="IPR011059">
    <property type="entry name" value="Metal-dep_hydrolase_composite"/>
</dbReference>
<dbReference type="InterPro" id="IPR020043">
    <property type="entry name" value="Deacetylase_Atu3266-like"/>
</dbReference>
<dbReference type="InterPro" id="IPR032466">
    <property type="entry name" value="Metal_Hydrolase"/>
</dbReference>
<dbReference type="Pfam" id="PF01979">
    <property type="entry name" value="Amidohydro_1"/>
    <property type="match status" value="1"/>
</dbReference>
<reference evidence="2" key="2">
    <citation type="submission" date="2023-04" db="EMBL/GenBank/DDBJ databases">
        <authorList>
            <person name="Bu L."/>
            <person name="Lu L."/>
            <person name="Laidemitt M.R."/>
            <person name="Zhang S.M."/>
            <person name="Mutuku M."/>
            <person name="Mkoji G."/>
            <person name="Steinauer M."/>
            <person name="Loker E.S."/>
        </authorList>
    </citation>
    <scope>NUCLEOTIDE SEQUENCE</scope>
    <source>
        <strain evidence="2">KasaAsao</strain>
        <tissue evidence="2">Whole Snail</tissue>
    </source>
</reference>
<name>A0AAD8FFM4_BIOPF</name>
<dbReference type="PANTHER" id="PTHR42717:SF1">
    <property type="entry name" value="IMIDAZOLONEPROPIONASE AND RELATED AMIDOHYDROLASES"/>
    <property type="match status" value="1"/>
</dbReference>
<dbReference type="Proteomes" id="UP001233172">
    <property type="component" value="Unassembled WGS sequence"/>
</dbReference>
<proteinExistence type="predicted"/>
<evidence type="ECO:0000313" key="3">
    <source>
        <dbReference type="Proteomes" id="UP001233172"/>
    </source>
</evidence>
<protein>
    <submittedName>
        <fullName evidence="2">Deacetylase Atu3266-like isoform X1</fullName>
    </submittedName>
</protein>
<evidence type="ECO:0000313" key="2">
    <source>
        <dbReference type="EMBL" id="KAK0061414.1"/>
    </source>
</evidence>
<keyword evidence="3" id="KW-1185">Reference proteome</keyword>
<dbReference type="Gene3D" id="2.30.40.10">
    <property type="entry name" value="Urease, subunit C, domain 1"/>
    <property type="match status" value="1"/>
</dbReference>
<dbReference type="Gene3D" id="3.20.20.140">
    <property type="entry name" value="Metal-dependent hydrolases"/>
    <property type="match status" value="1"/>
</dbReference>
<gene>
    <name evidence="2" type="ORF">Bpfe_009220</name>
</gene>
<dbReference type="GO" id="GO:0016810">
    <property type="term" value="F:hydrolase activity, acting on carbon-nitrogen (but not peptide) bonds"/>
    <property type="evidence" value="ECO:0007669"/>
    <property type="project" value="InterPro"/>
</dbReference>
<organism evidence="2 3">
    <name type="scientific">Biomphalaria pfeifferi</name>
    <name type="common">Bloodfluke planorb</name>
    <name type="synonym">Freshwater snail</name>
    <dbReference type="NCBI Taxonomy" id="112525"/>
    <lineage>
        <taxon>Eukaryota</taxon>
        <taxon>Metazoa</taxon>
        <taxon>Spiralia</taxon>
        <taxon>Lophotrochozoa</taxon>
        <taxon>Mollusca</taxon>
        <taxon>Gastropoda</taxon>
        <taxon>Heterobranchia</taxon>
        <taxon>Euthyneura</taxon>
        <taxon>Panpulmonata</taxon>
        <taxon>Hygrophila</taxon>
        <taxon>Lymnaeoidea</taxon>
        <taxon>Planorbidae</taxon>
        <taxon>Biomphalaria</taxon>
    </lineage>
</organism>
<dbReference type="SUPFAM" id="SSF51338">
    <property type="entry name" value="Composite domain of metallo-dependent hydrolases"/>
    <property type="match status" value="1"/>
</dbReference>
<accession>A0AAD8FFM4</accession>
<sequence length="417" mass="44611">MSDFVIQNGRVIDTALRINEITNVYVSDGRIASIGSPPDGFRQWSVVNASGCIVTPGLIDIHVHAYEYATPLGINVDRTCLAKGVTAVVDAGSAGASTFPGLRKFIAEKSKTRVYSFLHIVQHGLASAGCVMKDSGGECDSLNAIRADECIQTINENRDMIVGVKLRLGTPISNNGQNEEEAYRRALHASRTCGVPLMVHHSMSSIGHGDVGKLSCPGDLRAGDIYTHCFHGHSCSIVDDTGAISKHCLEAKTRGVLFDIGHGQGSFMWSVAEKCIAGGFLPDTISTDLHTGDIHGPAYDLLCAMSKLLHVGMGLEQVIAAVTSTPARAIGKEKELGSLGVGMNADITILKIEDVLEPLEDCAGEIRTIRKAFTPVAVYVGGEEFPVTSNRAWPNTTSQEICYNRMVQMKADAQNLV</sequence>
<dbReference type="AlphaFoldDB" id="A0AAD8FFM4"/>
<dbReference type="EMBL" id="JASAOG010000030">
    <property type="protein sequence ID" value="KAK0061414.1"/>
    <property type="molecule type" value="Genomic_DNA"/>
</dbReference>
<dbReference type="GO" id="GO:0019213">
    <property type="term" value="F:deacetylase activity"/>
    <property type="evidence" value="ECO:0007669"/>
    <property type="project" value="InterPro"/>
</dbReference>
<dbReference type="PANTHER" id="PTHR42717">
    <property type="entry name" value="DIHYDROOROTASE-RELATED"/>
    <property type="match status" value="1"/>
</dbReference>
<feature type="domain" description="Amidohydrolase-related" evidence="1">
    <location>
        <begin position="53"/>
        <end position="383"/>
    </location>
</feature>
<dbReference type="SUPFAM" id="SSF51556">
    <property type="entry name" value="Metallo-dependent hydrolases"/>
    <property type="match status" value="1"/>
</dbReference>
<dbReference type="InterPro" id="IPR006680">
    <property type="entry name" value="Amidohydro-rel"/>
</dbReference>
<comment type="caution">
    <text evidence="2">The sequence shown here is derived from an EMBL/GenBank/DDBJ whole genome shotgun (WGS) entry which is preliminary data.</text>
</comment>
<dbReference type="PIRSF" id="PIRSF039004">
    <property type="entry name" value="ADE_EF_0837"/>
    <property type="match status" value="1"/>
</dbReference>